<organism evidence="10 11">
    <name type="scientific">Herrania umbratica</name>
    <dbReference type="NCBI Taxonomy" id="108875"/>
    <lineage>
        <taxon>Eukaryota</taxon>
        <taxon>Viridiplantae</taxon>
        <taxon>Streptophyta</taxon>
        <taxon>Embryophyta</taxon>
        <taxon>Tracheophyta</taxon>
        <taxon>Spermatophyta</taxon>
        <taxon>Magnoliopsida</taxon>
        <taxon>eudicotyledons</taxon>
        <taxon>Gunneridae</taxon>
        <taxon>Pentapetalae</taxon>
        <taxon>rosids</taxon>
        <taxon>malvids</taxon>
        <taxon>Malvales</taxon>
        <taxon>Malvaceae</taxon>
        <taxon>Byttnerioideae</taxon>
        <taxon>Herrania</taxon>
    </lineage>
</organism>
<evidence type="ECO:0000256" key="1">
    <source>
        <dbReference type="ARBA" id="ARBA00000971"/>
    </source>
</evidence>
<evidence type="ECO:0000313" key="10">
    <source>
        <dbReference type="Proteomes" id="UP000504621"/>
    </source>
</evidence>
<comment type="similarity">
    <text evidence="2">Belongs to the PpiC/parvulin rotamase family.</text>
</comment>
<evidence type="ECO:0000256" key="6">
    <source>
        <dbReference type="PROSITE-ProRule" id="PRU00278"/>
    </source>
</evidence>
<dbReference type="InterPro" id="IPR000297">
    <property type="entry name" value="PPIase_PpiC"/>
</dbReference>
<comment type="catalytic activity">
    <reaction evidence="1 7">
        <text>[protein]-peptidylproline (omega=180) = [protein]-peptidylproline (omega=0)</text>
        <dbReference type="Rhea" id="RHEA:16237"/>
        <dbReference type="Rhea" id="RHEA-COMP:10747"/>
        <dbReference type="Rhea" id="RHEA-COMP:10748"/>
        <dbReference type="ChEBI" id="CHEBI:83833"/>
        <dbReference type="ChEBI" id="CHEBI:83834"/>
        <dbReference type="EC" id="5.2.1.8"/>
    </reaction>
</comment>
<feature type="compositionally biased region" description="Basic residues" evidence="8">
    <location>
        <begin position="126"/>
        <end position="136"/>
    </location>
</feature>
<dbReference type="InterPro" id="IPR051370">
    <property type="entry name" value="PPIase_Pin1"/>
</dbReference>
<dbReference type="FunFam" id="3.10.50.40:FF:000010">
    <property type="entry name" value="Peptidyl-prolyl cis-trans isomerase Pin1"/>
    <property type="match status" value="1"/>
</dbReference>
<dbReference type="AlphaFoldDB" id="A0A6J0ZKF2"/>
<keyword evidence="3 6" id="KW-0697">Rotamase</keyword>
<name>A0A6J0ZKF2_9ROSI</name>
<evidence type="ECO:0000256" key="7">
    <source>
        <dbReference type="RuleBase" id="RU363014"/>
    </source>
</evidence>
<sequence>MKTLAFSQLSDLILWVFNLLAELRLIVWTEIESNLDGKAAALFFVLFLHFHSFCSLPKAAKIDSDRKRKKASISSADRTEAAEKLKGKNPTSTSNHHHHHQSHHHRKKSKMSSSTAANQVTASHILIKHQGSRRKASWKDPEGRVISNTTRDAAVSQLKALRDDIVSGKAKFNEVASRYSDCSSAKRGGDLGRFGQGQMQKPFEIATYALKVGEISDIVDTDSGVHIIMRTG</sequence>
<dbReference type="GO" id="GO:0005634">
    <property type="term" value="C:nucleus"/>
    <property type="evidence" value="ECO:0007669"/>
    <property type="project" value="TreeGrafter"/>
</dbReference>
<dbReference type="Gene3D" id="3.10.50.40">
    <property type="match status" value="1"/>
</dbReference>
<dbReference type="PANTHER" id="PTHR10657">
    <property type="entry name" value="PEPTIDYL-PROLYL CIS-TRANS ISOMERASE"/>
    <property type="match status" value="1"/>
</dbReference>
<dbReference type="InterPro" id="IPR046357">
    <property type="entry name" value="PPIase_dom_sf"/>
</dbReference>
<dbReference type="Pfam" id="PF00639">
    <property type="entry name" value="Rotamase"/>
    <property type="match status" value="1"/>
</dbReference>
<feature type="domain" description="PpiC" evidence="9">
    <location>
        <begin position="117"/>
        <end position="232"/>
    </location>
</feature>
<dbReference type="GO" id="GO:0003755">
    <property type="term" value="F:peptidyl-prolyl cis-trans isomerase activity"/>
    <property type="evidence" value="ECO:0007669"/>
    <property type="project" value="UniProtKB-UniRule"/>
</dbReference>
<evidence type="ECO:0000256" key="3">
    <source>
        <dbReference type="ARBA" id="ARBA00023110"/>
    </source>
</evidence>
<feature type="region of interest" description="Disordered" evidence="8">
    <location>
        <begin position="66"/>
        <end position="143"/>
    </location>
</feature>
<feature type="compositionally biased region" description="Basic residues" evidence="8">
    <location>
        <begin position="95"/>
        <end position="110"/>
    </location>
</feature>
<dbReference type="GeneID" id="110410045"/>
<dbReference type="RefSeq" id="XP_021275291.1">
    <property type="nucleotide sequence ID" value="XM_021419616.1"/>
</dbReference>
<evidence type="ECO:0000313" key="11">
    <source>
        <dbReference type="RefSeq" id="XP_021275291.1"/>
    </source>
</evidence>
<evidence type="ECO:0000259" key="9">
    <source>
        <dbReference type="PROSITE" id="PS50198"/>
    </source>
</evidence>
<evidence type="ECO:0000256" key="8">
    <source>
        <dbReference type="SAM" id="MobiDB-lite"/>
    </source>
</evidence>
<feature type="compositionally biased region" description="Basic and acidic residues" evidence="8">
    <location>
        <begin position="77"/>
        <end position="86"/>
    </location>
</feature>
<dbReference type="OrthoDB" id="2530521at2759"/>
<reference evidence="11" key="1">
    <citation type="submission" date="2025-08" db="UniProtKB">
        <authorList>
            <consortium name="RefSeq"/>
        </authorList>
    </citation>
    <scope>IDENTIFICATION</scope>
    <source>
        <tissue evidence="11">Leaf</tissue>
    </source>
</reference>
<dbReference type="SUPFAM" id="SSF54534">
    <property type="entry name" value="FKBP-like"/>
    <property type="match status" value="1"/>
</dbReference>
<accession>A0A6J0ZKF2</accession>
<keyword evidence="10" id="KW-1185">Reference proteome</keyword>
<gene>
    <name evidence="11" type="primary">LOC110410045</name>
</gene>
<evidence type="ECO:0000256" key="2">
    <source>
        <dbReference type="ARBA" id="ARBA00007656"/>
    </source>
</evidence>
<protein>
    <recommendedName>
        <fullName evidence="7">Peptidyl-prolyl cis-trans isomerase</fullName>
        <ecNumber evidence="7">5.2.1.8</ecNumber>
    </recommendedName>
</protein>
<dbReference type="EC" id="5.2.1.8" evidence="7"/>
<keyword evidence="4 6" id="KW-0413">Isomerase</keyword>
<comment type="function">
    <text evidence="5">Prolyl cis/trans isomerase with specificity for phospho-Ser-Pro bonds.</text>
</comment>
<proteinExistence type="inferred from homology"/>
<dbReference type="GO" id="GO:0005829">
    <property type="term" value="C:cytosol"/>
    <property type="evidence" value="ECO:0007669"/>
    <property type="project" value="TreeGrafter"/>
</dbReference>
<dbReference type="Proteomes" id="UP000504621">
    <property type="component" value="Unplaced"/>
</dbReference>
<evidence type="ECO:0000256" key="4">
    <source>
        <dbReference type="ARBA" id="ARBA00023235"/>
    </source>
</evidence>
<dbReference type="PROSITE" id="PS50198">
    <property type="entry name" value="PPIC_PPIASE_2"/>
    <property type="match status" value="1"/>
</dbReference>
<evidence type="ECO:0000256" key="5">
    <source>
        <dbReference type="ARBA" id="ARBA00054757"/>
    </source>
</evidence>
<dbReference type="PANTHER" id="PTHR10657:SF41">
    <property type="entry name" value="PEPTIDYL-PROLYL CIS-TRANS ISOMERASE PIN1"/>
    <property type="match status" value="1"/>
</dbReference>